<dbReference type="AlphaFoldDB" id="M4VBZ4"/>
<evidence type="ECO:0000313" key="1">
    <source>
        <dbReference type="EMBL" id="AGH95985.1"/>
    </source>
</evidence>
<gene>
    <name evidence="1" type="ORF">A11Q_1769</name>
</gene>
<dbReference type="KEGG" id="bex:A11Q_1769"/>
<evidence type="ECO:0000313" key="2">
    <source>
        <dbReference type="Proteomes" id="UP000012040"/>
    </source>
</evidence>
<organism evidence="1 2">
    <name type="scientific">Pseudobdellovibrio exovorus JSS</name>
    <dbReference type="NCBI Taxonomy" id="1184267"/>
    <lineage>
        <taxon>Bacteria</taxon>
        <taxon>Pseudomonadati</taxon>
        <taxon>Bdellovibrionota</taxon>
        <taxon>Bdellovibrionia</taxon>
        <taxon>Bdellovibrionales</taxon>
        <taxon>Pseudobdellovibrionaceae</taxon>
        <taxon>Pseudobdellovibrio</taxon>
    </lineage>
</organism>
<reference evidence="1 2" key="1">
    <citation type="journal article" date="2013" name="ISME J.">
        <title>By their genes ye shall know them: genomic signatures of predatory bacteria.</title>
        <authorList>
            <person name="Pasternak Z."/>
            <person name="Pietrokovski S."/>
            <person name="Rotem O."/>
            <person name="Gophna U."/>
            <person name="Lurie-Weinberger M.N."/>
            <person name="Jurkevitch E."/>
        </authorList>
    </citation>
    <scope>NUCLEOTIDE SEQUENCE [LARGE SCALE GENOMIC DNA]</scope>
    <source>
        <strain evidence="1 2">JSS</strain>
    </source>
</reference>
<sequence length="256" mass="27730">MKNIMGKSLRNKAGNKIALLVLLASGLIVSGCTHSIEMNSAHFITPMTNDNQWGGMVALSGAKPTTVMLVEGIGSNPPVRNGVKINDDINSTELILLEYLDVDLKLSVYPSVEVTVDSEVVGVKWQFLNHRQSDTVLASLLVGYGSRSKESSTGTAKAKTELQTTRTGVSVGYGFAEWAPYASFVYDQHKTKTEVNNNSGKFNYDDKGTHQNISIGVSTRGQALAAALEFNHVMLDWDGAKKTSQDGIGIQLGYQW</sequence>
<dbReference type="PATRIC" id="fig|1184267.3.peg.1790"/>
<dbReference type="OrthoDB" id="9342696at2"/>
<name>M4VBZ4_9BACT</name>
<dbReference type="eggNOG" id="ENOG5031CSQ">
    <property type="taxonomic scope" value="Bacteria"/>
</dbReference>
<protein>
    <recommendedName>
        <fullName evidence="3">Outer membrane protein beta-barrel domain-containing protein</fullName>
    </recommendedName>
</protein>
<dbReference type="STRING" id="1184267.A11Q_1769"/>
<keyword evidence="2" id="KW-1185">Reference proteome</keyword>
<dbReference type="RefSeq" id="WP_015470475.1">
    <property type="nucleotide sequence ID" value="NC_020813.1"/>
</dbReference>
<accession>M4VBZ4</accession>
<dbReference type="EMBL" id="CP003537">
    <property type="protein sequence ID" value="AGH95985.1"/>
    <property type="molecule type" value="Genomic_DNA"/>
</dbReference>
<proteinExistence type="predicted"/>
<evidence type="ECO:0008006" key="3">
    <source>
        <dbReference type="Google" id="ProtNLM"/>
    </source>
</evidence>
<dbReference type="HOGENOM" id="CLU_1202882_0_0_7"/>
<dbReference type="Proteomes" id="UP000012040">
    <property type="component" value="Chromosome"/>
</dbReference>
<dbReference type="PROSITE" id="PS51257">
    <property type="entry name" value="PROKAR_LIPOPROTEIN"/>
    <property type="match status" value="1"/>
</dbReference>